<feature type="domain" description="Mvd1 C-terminal" evidence="1">
    <location>
        <begin position="180"/>
        <end position="300"/>
    </location>
</feature>
<feature type="domain" description="Diphosphomevalonate decarboxylase-like N-terminal" evidence="2">
    <location>
        <begin position="7"/>
        <end position="164"/>
    </location>
</feature>
<comment type="caution">
    <text evidence="3">The sequence shown here is derived from an EMBL/GenBank/DDBJ whole genome shotgun (WGS) entry which is preliminary data.</text>
</comment>
<dbReference type="SUPFAM" id="SSF55060">
    <property type="entry name" value="GHMP Kinase, C-terminal domain"/>
    <property type="match status" value="1"/>
</dbReference>
<dbReference type="InterPro" id="IPR053859">
    <property type="entry name" value="MVD-like_N"/>
</dbReference>
<keyword evidence="4" id="KW-1185">Reference proteome</keyword>
<dbReference type="Proteomes" id="UP000054785">
    <property type="component" value="Unassembled WGS sequence"/>
</dbReference>
<evidence type="ECO:0000259" key="1">
    <source>
        <dbReference type="Pfam" id="PF18376"/>
    </source>
</evidence>
<name>A0A0W0TP86_9GAMM</name>
<dbReference type="PATRIC" id="fig|45065.4.peg.1886"/>
<sequence>MQWFAQAPSNIALIKYMGKSDEAHNLPANPSLSWTLKHLVTSVSLENIPGRKDRWEPLETPGSAPFTLSKSAQARFLEHLLRMKTHFGYEGAFVVRSSNNFPQGCGLASSASSFAALTRCSVEALCELTGQETPSVEVQAALSREGSGSSCRSFFSPWALWRDETVCAMDFPCGELFHQVLVLSHEEKAVSSSEAHRRILTSPLYAGRTQRAEDNLKTLIAALEHNDWAVAAQITWREFHDMHSLFETAAEPFTYRTPEVRNFLNQLETHWQDTGDGPIVTMDAGPNIHLLYRPDQMGLARALMQDKWLGNCDVL</sequence>
<dbReference type="RefSeq" id="WP_028386658.1">
    <property type="nucleotide sequence ID" value="NZ_CAAAHN010000017.1"/>
</dbReference>
<evidence type="ECO:0000313" key="4">
    <source>
        <dbReference type="Proteomes" id="UP000054785"/>
    </source>
</evidence>
<accession>A0A0W0TP86</accession>
<dbReference type="OrthoDB" id="5498344at2"/>
<dbReference type="InterPro" id="IPR041431">
    <property type="entry name" value="Mvd1_C"/>
</dbReference>
<reference evidence="3 4" key="1">
    <citation type="submission" date="2015-11" db="EMBL/GenBank/DDBJ databases">
        <title>Genomic analysis of 38 Legionella species identifies large and diverse effector repertoires.</title>
        <authorList>
            <person name="Burstein D."/>
            <person name="Amaro F."/>
            <person name="Zusman T."/>
            <person name="Lifshitz Z."/>
            <person name="Cohen O."/>
            <person name="Gilbert J.A."/>
            <person name="Pupko T."/>
            <person name="Shuman H.A."/>
            <person name="Segal G."/>
        </authorList>
    </citation>
    <scope>NUCLEOTIDE SEQUENCE [LARGE SCALE GENOMIC DNA]</scope>
    <source>
        <strain evidence="3 4">ATCC 49504</strain>
    </source>
</reference>
<proteinExistence type="predicted"/>
<dbReference type="InterPro" id="IPR014721">
    <property type="entry name" value="Ribsml_uS5_D2-typ_fold_subgr"/>
</dbReference>
<gene>
    <name evidence="3" type="ORF">Lgee_1736</name>
</gene>
<organism evidence="3 4">
    <name type="scientific">Legionella geestiana</name>
    <dbReference type="NCBI Taxonomy" id="45065"/>
    <lineage>
        <taxon>Bacteria</taxon>
        <taxon>Pseudomonadati</taxon>
        <taxon>Pseudomonadota</taxon>
        <taxon>Gammaproteobacteria</taxon>
        <taxon>Legionellales</taxon>
        <taxon>Legionellaceae</taxon>
        <taxon>Legionella</taxon>
    </lineage>
</organism>
<dbReference type="InterPro" id="IPR020568">
    <property type="entry name" value="Ribosomal_Su5_D2-typ_SF"/>
</dbReference>
<dbReference type="STRING" id="45065.Lgee_1736"/>
<protein>
    <submittedName>
        <fullName evidence="3">Mevalonate diphosphate decarboxylase</fullName>
    </submittedName>
</protein>
<dbReference type="Pfam" id="PF22700">
    <property type="entry name" value="MVD-like_N"/>
    <property type="match status" value="1"/>
</dbReference>
<dbReference type="SUPFAM" id="SSF54211">
    <property type="entry name" value="Ribosomal protein S5 domain 2-like"/>
    <property type="match status" value="1"/>
</dbReference>
<dbReference type="Pfam" id="PF18376">
    <property type="entry name" value="MDD_C"/>
    <property type="match status" value="1"/>
</dbReference>
<dbReference type="EMBL" id="LNYC01000070">
    <property type="protein sequence ID" value="KTC97415.1"/>
    <property type="molecule type" value="Genomic_DNA"/>
</dbReference>
<dbReference type="PANTHER" id="PTHR10977">
    <property type="entry name" value="DIPHOSPHOMEVALONATE DECARBOXYLASE"/>
    <property type="match status" value="1"/>
</dbReference>
<evidence type="ECO:0000313" key="3">
    <source>
        <dbReference type="EMBL" id="KTC97415.1"/>
    </source>
</evidence>
<dbReference type="Gene3D" id="3.30.70.890">
    <property type="entry name" value="GHMP kinase, C-terminal domain"/>
    <property type="match status" value="1"/>
</dbReference>
<dbReference type="AlphaFoldDB" id="A0A0W0TP86"/>
<dbReference type="InterPro" id="IPR036554">
    <property type="entry name" value="GHMP_kinase_C_sf"/>
</dbReference>
<evidence type="ECO:0000259" key="2">
    <source>
        <dbReference type="Pfam" id="PF22700"/>
    </source>
</evidence>
<dbReference type="Gene3D" id="3.30.230.10">
    <property type="match status" value="1"/>
</dbReference>
<dbReference type="PANTHER" id="PTHR10977:SF3">
    <property type="entry name" value="DIPHOSPHOMEVALONATE DECARBOXYLASE"/>
    <property type="match status" value="1"/>
</dbReference>